<name>A0A0D1XLL3_9PEZI</name>
<proteinExistence type="inferred from homology"/>
<dbReference type="FunCoup" id="A0A0D1XLL3">
    <property type="interactions" value="129"/>
</dbReference>
<evidence type="ECO:0000313" key="4">
    <source>
        <dbReference type="EMBL" id="KIW03321.1"/>
    </source>
</evidence>
<gene>
    <name evidence="4" type="ORF">PV09_05532</name>
</gene>
<evidence type="ECO:0000313" key="5">
    <source>
        <dbReference type="Proteomes" id="UP000053259"/>
    </source>
</evidence>
<dbReference type="SUPFAM" id="SSF103473">
    <property type="entry name" value="MFS general substrate transporter"/>
    <property type="match status" value="1"/>
</dbReference>
<evidence type="ECO:0000256" key="3">
    <source>
        <dbReference type="SAM" id="Phobius"/>
    </source>
</evidence>
<keyword evidence="3" id="KW-1133">Transmembrane helix</keyword>
<feature type="transmembrane region" description="Helical" evidence="3">
    <location>
        <begin position="311"/>
        <end position="330"/>
    </location>
</feature>
<feature type="transmembrane region" description="Helical" evidence="3">
    <location>
        <begin position="171"/>
        <end position="190"/>
    </location>
</feature>
<evidence type="ECO:0000256" key="2">
    <source>
        <dbReference type="ARBA" id="ARBA00006727"/>
    </source>
</evidence>
<feature type="transmembrane region" description="Helical" evidence="3">
    <location>
        <begin position="400"/>
        <end position="423"/>
    </location>
</feature>
<evidence type="ECO:0008006" key="6">
    <source>
        <dbReference type="Google" id="ProtNLM"/>
    </source>
</evidence>
<dbReference type="Pfam" id="PF07690">
    <property type="entry name" value="MFS_1"/>
    <property type="match status" value="1"/>
</dbReference>
<protein>
    <recommendedName>
        <fullName evidence="6">Major facilitator superfamily (MFS) profile domain-containing protein</fullName>
    </recommendedName>
</protein>
<dbReference type="Proteomes" id="UP000053259">
    <property type="component" value="Unassembled WGS sequence"/>
</dbReference>
<dbReference type="EMBL" id="KN847545">
    <property type="protein sequence ID" value="KIW03321.1"/>
    <property type="molecule type" value="Genomic_DNA"/>
</dbReference>
<dbReference type="VEuPathDB" id="FungiDB:PV09_05532"/>
<feature type="transmembrane region" description="Helical" evidence="3">
    <location>
        <begin position="138"/>
        <end position="159"/>
    </location>
</feature>
<feature type="transmembrane region" description="Helical" evidence="3">
    <location>
        <begin position="113"/>
        <end position="132"/>
    </location>
</feature>
<comment type="similarity">
    <text evidence="2">Belongs to the major facilitator superfamily. Monocarboxylate porter (TC 2.A.1.13) family.</text>
</comment>
<dbReference type="GO" id="GO:0016020">
    <property type="term" value="C:membrane"/>
    <property type="evidence" value="ECO:0007669"/>
    <property type="project" value="UniProtKB-SubCell"/>
</dbReference>
<comment type="subcellular location">
    <subcellularLocation>
        <location evidence="1">Membrane</location>
        <topology evidence="1">Multi-pass membrane protein</topology>
    </subcellularLocation>
</comment>
<dbReference type="PANTHER" id="PTHR11360">
    <property type="entry name" value="MONOCARBOXYLATE TRANSPORTER"/>
    <property type="match status" value="1"/>
</dbReference>
<dbReference type="HOGENOM" id="CLU_001265_1_2_1"/>
<dbReference type="AlphaFoldDB" id="A0A0D1XLL3"/>
<organism evidence="4 5">
    <name type="scientific">Verruconis gallopava</name>
    <dbReference type="NCBI Taxonomy" id="253628"/>
    <lineage>
        <taxon>Eukaryota</taxon>
        <taxon>Fungi</taxon>
        <taxon>Dikarya</taxon>
        <taxon>Ascomycota</taxon>
        <taxon>Pezizomycotina</taxon>
        <taxon>Dothideomycetes</taxon>
        <taxon>Pleosporomycetidae</taxon>
        <taxon>Venturiales</taxon>
        <taxon>Sympoventuriaceae</taxon>
        <taxon>Verruconis</taxon>
    </lineage>
</organism>
<feature type="transmembrane region" description="Helical" evidence="3">
    <location>
        <begin position="246"/>
        <end position="267"/>
    </location>
</feature>
<dbReference type="STRING" id="253628.A0A0D1XLL3"/>
<feature type="transmembrane region" description="Helical" evidence="3">
    <location>
        <begin position="336"/>
        <end position="354"/>
    </location>
</feature>
<accession>A0A0D1XLL3</accession>
<keyword evidence="5" id="KW-1185">Reference proteome</keyword>
<dbReference type="RefSeq" id="XP_016213190.1">
    <property type="nucleotide sequence ID" value="XM_016359051.1"/>
</dbReference>
<keyword evidence="3" id="KW-0472">Membrane</keyword>
<dbReference type="GO" id="GO:0022857">
    <property type="term" value="F:transmembrane transporter activity"/>
    <property type="evidence" value="ECO:0007669"/>
    <property type="project" value="InterPro"/>
</dbReference>
<dbReference type="Gene3D" id="1.20.1250.20">
    <property type="entry name" value="MFS general substrate transporter like domains"/>
    <property type="match status" value="2"/>
</dbReference>
<dbReference type="InterPro" id="IPR011701">
    <property type="entry name" value="MFS"/>
</dbReference>
<dbReference type="InParanoid" id="A0A0D1XLL3"/>
<reference evidence="4 5" key="1">
    <citation type="submission" date="2015-01" db="EMBL/GenBank/DDBJ databases">
        <title>The Genome Sequence of Ochroconis gallopava CBS43764.</title>
        <authorList>
            <consortium name="The Broad Institute Genomics Platform"/>
            <person name="Cuomo C."/>
            <person name="de Hoog S."/>
            <person name="Gorbushina A."/>
            <person name="Stielow B."/>
            <person name="Teixiera M."/>
            <person name="Abouelleil A."/>
            <person name="Chapman S.B."/>
            <person name="Priest M."/>
            <person name="Young S.K."/>
            <person name="Wortman J."/>
            <person name="Nusbaum C."/>
            <person name="Birren B."/>
        </authorList>
    </citation>
    <scope>NUCLEOTIDE SEQUENCE [LARGE SCALE GENOMIC DNA]</scope>
    <source>
        <strain evidence="4 5">CBS 43764</strain>
    </source>
</reference>
<evidence type="ECO:0000256" key="1">
    <source>
        <dbReference type="ARBA" id="ARBA00004141"/>
    </source>
</evidence>
<feature type="transmembrane region" description="Helical" evidence="3">
    <location>
        <begin position="43"/>
        <end position="72"/>
    </location>
</feature>
<dbReference type="OrthoDB" id="2213137at2759"/>
<sequence>MTSIKVSDVSSPEPVRDDIISEHSVDVPVPVDEKDLDEPAYGWVCTICVFFINGHTWGLNSSYGVFLAYYLANNTFPGATRLDYAFVGGLSISQAMFVSPLATASVRYLGTRYTLLIGVFFETLSFIGASFAKSLWQILLAQGICFGWGMGFLFAASVGIVPQWFHRRRSLANGIGTAGSGLGGMVYSLAANAMIQRIGLAWAFRVLGIISFFVNFVCSILIKDRNKHISVSLHAFDVRFFKRPEFWLLLGYGFFSMLGYIVLLFSLPNYADYIGLTAKQGSIVGAVLNLGQGIGRPPIGYFSDSVGRINIATVMTLFSGLLSFIVWVNAKSFGVLVFYALIGGTVAGTFWPTVGPVTAEVTGLAALPAALSITWVNLVLPTTFSEPIALEIVQHTGRYLGAQLFTGFMYCTAAFCIWMLRAWKIGEMEKKQRTRDESLGPRNSFIKRLFMIQRV</sequence>
<dbReference type="InterPro" id="IPR050327">
    <property type="entry name" value="Proton-linked_MCT"/>
</dbReference>
<feature type="transmembrane region" description="Helical" evidence="3">
    <location>
        <begin position="84"/>
        <end position="106"/>
    </location>
</feature>
<dbReference type="PANTHER" id="PTHR11360:SF315">
    <property type="entry name" value="TRANSPORTER MCH2-RELATED"/>
    <property type="match status" value="1"/>
</dbReference>
<feature type="transmembrane region" description="Helical" evidence="3">
    <location>
        <begin position="202"/>
        <end position="222"/>
    </location>
</feature>
<keyword evidence="3" id="KW-0812">Transmembrane</keyword>
<dbReference type="InterPro" id="IPR036259">
    <property type="entry name" value="MFS_trans_sf"/>
</dbReference>
<dbReference type="GeneID" id="27313505"/>